<keyword evidence="5 8" id="KW-0812">Transmembrane</keyword>
<dbReference type="STRING" id="633697.EubceDRAFT1_0721"/>
<keyword evidence="11" id="KW-1185">Reference proteome</keyword>
<evidence type="ECO:0000256" key="7">
    <source>
        <dbReference type="ARBA" id="ARBA00023136"/>
    </source>
</evidence>
<evidence type="ECO:0000256" key="1">
    <source>
        <dbReference type="ARBA" id="ARBA00004651"/>
    </source>
</evidence>
<protein>
    <submittedName>
        <fullName evidence="10">ABC-type Fe3+-siderophore transport system, permease component</fullName>
    </submittedName>
</protein>
<proteinExistence type="inferred from homology"/>
<feature type="transmembrane region" description="Helical" evidence="8">
    <location>
        <begin position="146"/>
        <end position="170"/>
    </location>
</feature>
<dbReference type="InterPro" id="IPR000522">
    <property type="entry name" value="ABC_transptr_permease_BtuC"/>
</dbReference>
<name>I5ARY6_EUBC6</name>
<evidence type="ECO:0000256" key="6">
    <source>
        <dbReference type="ARBA" id="ARBA00022989"/>
    </source>
</evidence>
<evidence type="ECO:0000313" key="10">
    <source>
        <dbReference type="EMBL" id="EIM56559.1"/>
    </source>
</evidence>
<evidence type="ECO:0000313" key="11">
    <source>
        <dbReference type="Proteomes" id="UP000005753"/>
    </source>
</evidence>
<dbReference type="Gene3D" id="1.10.3470.10">
    <property type="entry name" value="ABC transporter involved in vitamin B12 uptake, BtuC"/>
    <property type="match status" value="1"/>
</dbReference>
<dbReference type="OrthoDB" id="9792889at2"/>
<dbReference type="HOGENOM" id="CLU_013016_0_2_9"/>
<feature type="transmembrane region" description="Helical" evidence="8">
    <location>
        <begin position="200"/>
        <end position="217"/>
    </location>
</feature>
<reference evidence="10 11" key="2">
    <citation type="submission" date="2012-02" db="EMBL/GenBank/DDBJ databases">
        <title>Improved High-Quality Draft sequence of Eubacterium cellulosolvens 6.</title>
        <authorList>
            <consortium name="US DOE Joint Genome Institute"/>
            <person name="Lucas S."/>
            <person name="Han J."/>
            <person name="Lapidus A."/>
            <person name="Cheng J.-F."/>
            <person name="Goodwin L."/>
            <person name="Pitluck S."/>
            <person name="Peters L."/>
            <person name="Mikhailova N."/>
            <person name="Gu W."/>
            <person name="Detter J.C."/>
            <person name="Han C."/>
            <person name="Tapia R."/>
            <person name="Land M."/>
            <person name="Hauser L."/>
            <person name="Kyrpides N."/>
            <person name="Ivanova N."/>
            <person name="Pagani I."/>
            <person name="Johnson E."/>
            <person name="Mukhopadhyay B."/>
            <person name="Anderson I."/>
            <person name="Woyke T."/>
        </authorList>
    </citation>
    <scope>NUCLEOTIDE SEQUENCE [LARGE SCALE GENOMIC DNA]</scope>
    <source>
        <strain evidence="10 11">6</strain>
    </source>
</reference>
<dbReference type="FunFam" id="1.10.3470.10:FF:000001">
    <property type="entry name" value="Vitamin B12 ABC transporter permease BtuC"/>
    <property type="match status" value="1"/>
</dbReference>
<feature type="transmembrane region" description="Helical" evidence="8">
    <location>
        <begin position="308"/>
        <end position="326"/>
    </location>
</feature>
<feature type="transmembrane region" description="Helical" evidence="8">
    <location>
        <begin position="115"/>
        <end position="134"/>
    </location>
</feature>
<dbReference type="Proteomes" id="UP000005753">
    <property type="component" value="Chromosome"/>
</dbReference>
<comment type="similarity">
    <text evidence="2">Belongs to the binding-protein-dependent transport system permease family. FecCD subfamily.</text>
</comment>
<evidence type="ECO:0000256" key="4">
    <source>
        <dbReference type="ARBA" id="ARBA00022475"/>
    </source>
</evidence>
<evidence type="ECO:0000256" key="8">
    <source>
        <dbReference type="SAM" id="Phobius"/>
    </source>
</evidence>
<dbReference type="SUPFAM" id="SSF81345">
    <property type="entry name" value="ABC transporter involved in vitamin B12 uptake, BtuC"/>
    <property type="match status" value="1"/>
</dbReference>
<dbReference type="AlphaFoldDB" id="I5ARY6"/>
<dbReference type="GO" id="GO:0033214">
    <property type="term" value="P:siderophore-iron import into cell"/>
    <property type="evidence" value="ECO:0007669"/>
    <property type="project" value="TreeGrafter"/>
</dbReference>
<keyword evidence="9" id="KW-0732">Signal</keyword>
<feature type="transmembrane region" description="Helical" evidence="8">
    <location>
        <begin position="237"/>
        <end position="266"/>
    </location>
</feature>
<dbReference type="InterPro" id="IPR037294">
    <property type="entry name" value="ABC_BtuC-like"/>
</dbReference>
<evidence type="ECO:0000256" key="9">
    <source>
        <dbReference type="SAM" id="SignalP"/>
    </source>
</evidence>
<dbReference type="PANTHER" id="PTHR30472">
    <property type="entry name" value="FERRIC ENTEROBACTIN TRANSPORT SYSTEM PERMEASE PROTEIN"/>
    <property type="match status" value="1"/>
</dbReference>
<gene>
    <name evidence="10" type="ORF">EubceDRAFT1_0721</name>
</gene>
<dbReference type="PANTHER" id="PTHR30472:SF70">
    <property type="entry name" value="MOLYBDATE IMPORT SYSTEM PERMEASE PROTEIN MOLB"/>
    <property type="match status" value="1"/>
</dbReference>
<feature type="signal peptide" evidence="9">
    <location>
        <begin position="1"/>
        <end position="22"/>
    </location>
</feature>
<dbReference type="EMBL" id="CM001487">
    <property type="protein sequence ID" value="EIM56559.1"/>
    <property type="molecule type" value="Genomic_DNA"/>
</dbReference>
<sequence>MKRKFHLWMMIMGIILLASALAALCAGQFHVPAGDVISILAGKGSSIRNAETTIRMVRIPRIVLTILAGAGLSAAGAAFQSLFANPLATPDTLGTANGASFGAAFGILLGLPAFGVQFLALGMGVLAVLLVLFLTRAVPGIRSTSLIMVILAGMVISSMFSALVSLVKYVADPNDVLPVITFWLMGSFSGTTMKSLTIGIPLIVAGLLILFLMRYRMDALSLSEDEARSLGINLPLTRGLIIFAASAITASVVALCGVIGWVGLLIPHIVRMIFGNSNARVVPGSMLTGAIFMLLTDTVARCASAAEIPVSILTAVIGAPVFILLLRKTGGIQA</sequence>
<dbReference type="Pfam" id="PF01032">
    <property type="entry name" value="FecCD"/>
    <property type="match status" value="1"/>
</dbReference>
<keyword evidence="7 8" id="KW-0472">Membrane</keyword>
<feature type="transmembrane region" description="Helical" evidence="8">
    <location>
        <begin position="57"/>
        <end position="79"/>
    </location>
</feature>
<keyword evidence="4" id="KW-1003">Cell membrane</keyword>
<accession>I5ARY6</accession>
<evidence type="ECO:0000256" key="2">
    <source>
        <dbReference type="ARBA" id="ARBA00007935"/>
    </source>
</evidence>
<dbReference type="GO" id="GO:0022857">
    <property type="term" value="F:transmembrane transporter activity"/>
    <property type="evidence" value="ECO:0007669"/>
    <property type="project" value="InterPro"/>
</dbReference>
<evidence type="ECO:0000256" key="3">
    <source>
        <dbReference type="ARBA" id="ARBA00022448"/>
    </source>
</evidence>
<feature type="chain" id="PRO_5003698812" evidence="9">
    <location>
        <begin position="23"/>
        <end position="334"/>
    </location>
</feature>
<dbReference type="eggNOG" id="COG0609">
    <property type="taxonomic scope" value="Bacteria"/>
</dbReference>
<comment type="subcellular location">
    <subcellularLocation>
        <location evidence="1">Cell membrane</location>
        <topology evidence="1">Multi-pass membrane protein</topology>
    </subcellularLocation>
</comment>
<reference evidence="10 11" key="1">
    <citation type="submission" date="2010-08" db="EMBL/GenBank/DDBJ databases">
        <authorList>
            <consortium name="US DOE Joint Genome Institute (JGI-PGF)"/>
            <person name="Lucas S."/>
            <person name="Copeland A."/>
            <person name="Lapidus A."/>
            <person name="Cheng J.-F."/>
            <person name="Bruce D."/>
            <person name="Goodwin L."/>
            <person name="Pitluck S."/>
            <person name="Land M.L."/>
            <person name="Hauser L."/>
            <person name="Chang Y.-J."/>
            <person name="Anderson I.J."/>
            <person name="Johnson E."/>
            <person name="Mulhopadhyay B."/>
            <person name="Kyrpides N."/>
            <person name="Woyke T.J."/>
        </authorList>
    </citation>
    <scope>NUCLEOTIDE SEQUENCE [LARGE SCALE GENOMIC DNA]</scope>
    <source>
        <strain evidence="10 11">6</strain>
    </source>
</reference>
<keyword evidence="3" id="KW-0813">Transport</keyword>
<dbReference type="CDD" id="cd06550">
    <property type="entry name" value="TM_ABC_iron-siderophores_like"/>
    <property type="match status" value="1"/>
</dbReference>
<organism evidence="10 11">
    <name type="scientific">Eubacterium cellulosolvens (strain ATCC 43171 / JCM 9499 / 6)</name>
    <name type="common">Cillobacterium cellulosolvens</name>
    <dbReference type="NCBI Taxonomy" id="633697"/>
    <lineage>
        <taxon>Bacteria</taxon>
        <taxon>Bacillati</taxon>
        <taxon>Bacillota</taxon>
        <taxon>Clostridia</taxon>
        <taxon>Eubacteriales</taxon>
        <taxon>Eubacteriaceae</taxon>
        <taxon>Eubacterium</taxon>
    </lineage>
</organism>
<keyword evidence="6 8" id="KW-1133">Transmembrane helix</keyword>
<dbReference type="GO" id="GO:0005886">
    <property type="term" value="C:plasma membrane"/>
    <property type="evidence" value="ECO:0007669"/>
    <property type="project" value="UniProtKB-SubCell"/>
</dbReference>
<evidence type="ECO:0000256" key="5">
    <source>
        <dbReference type="ARBA" id="ARBA00022692"/>
    </source>
</evidence>